<dbReference type="SUPFAM" id="SSF52540">
    <property type="entry name" value="P-loop containing nucleoside triphosphate hydrolases"/>
    <property type="match status" value="1"/>
</dbReference>
<comment type="caution">
    <text evidence="4">The sequence shown here is derived from an EMBL/GenBank/DDBJ whole genome shotgun (WGS) entry which is preliminary data.</text>
</comment>
<protein>
    <recommendedName>
        <fullName evidence="6">AFG1-like ATPase family protein</fullName>
    </recommendedName>
</protein>
<comment type="similarity">
    <text evidence="1">Belongs to the AFG1 ATPase family.</text>
</comment>
<evidence type="ECO:0000256" key="1">
    <source>
        <dbReference type="ARBA" id="ARBA00010322"/>
    </source>
</evidence>
<dbReference type="PANTHER" id="PTHR12169">
    <property type="entry name" value="ATPASE N2B"/>
    <property type="match status" value="1"/>
</dbReference>
<evidence type="ECO:0000313" key="4">
    <source>
        <dbReference type="EMBL" id="KAK5582220.1"/>
    </source>
</evidence>
<keyword evidence="3" id="KW-0067">ATP-binding</keyword>
<reference evidence="4 5" key="1">
    <citation type="submission" date="2023-11" db="EMBL/GenBank/DDBJ databases">
        <title>Dfirmibasis_genome.</title>
        <authorList>
            <person name="Edelbroek B."/>
            <person name="Kjellin J."/>
            <person name="Jerlstrom-Hultqvist J."/>
            <person name="Soderbom F."/>
        </authorList>
    </citation>
    <scope>NUCLEOTIDE SEQUENCE [LARGE SCALE GENOMIC DNA]</scope>
    <source>
        <strain evidence="4 5">TNS-C-14</strain>
    </source>
</reference>
<dbReference type="Proteomes" id="UP001344447">
    <property type="component" value="Unassembled WGS sequence"/>
</dbReference>
<evidence type="ECO:0000256" key="2">
    <source>
        <dbReference type="ARBA" id="ARBA00022741"/>
    </source>
</evidence>
<organism evidence="4 5">
    <name type="scientific">Dictyostelium firmibasis</name>
    <dbReference type="NCBI Taxonomy" id="79012"/>
    <lineage>
        <taxon>Eukaryota</taxon>
        <taxon>Amoebozoa</taxon>
        <taxon>Evosea</taxon>
        <taxon>Eumycetozoa</taxon>
        <taxon>Dictyostelia</taxon>
        <taxon>Dictyosteliales</taxon>
        <taxon>Dictyosteliaceae</taxon>
        <taxon>Dictyostelium</taxon>
    </lineage>
</organism>
<evidence type="ECO:0000313" key="5">
    <source>
        <dbReference type="Proteomes" id="UP001344447"/>
    </source>
</evidence>
<dbReference type="GO" id="GO:0016887">
    <property type="term" value="F:ATP hydrolysis activity"/>
    <property type="evidence" value="ECO:0007669"/>
    <property type="project" value="InterPro"/>
</dbReference>
<dbReference type="InterPro" id="IPR005654">
    <property type="entry name" value="ATPase_AFG1-like"/>
</dbReference>
<proteinExistence type="inferred from homology"/>
<evidence type="ECO:0000256" key="3">
    <source>
        <dbReference type="ARBA" id="ARBA00022840"/>
    </source>
</evidence>
<dbReference type="FunFam" id="3.40.50.300:FF:004727">
    <property type="entry name" value="ATPase, putative"/>
    <property type="match status" value="1"/>
</dbReference>
<dbReference type="Gene3D" id="3.40.50.300">
    <property type="entry name" value="P-loop containing nucleotide triphosphate hydrolases"/>
    <property type="match status" value="1"/>
</dbReference>
<dbReference type="AlphaFoldDB" id="A0AAN7U567"/>
<dbReference type="PANTHER" id="PTHR12169:SF6">
    <property type="entry name" value="AFG1-LIKE ATPASE"/>
    <property type="match status" value="1"/>
</dbReference>
<evidence type="ECO:0008006" key="6">
    <source>
        <dbReference type="Google" id="ProtNLM"/>
    </source>
</evidence>
<dbReference type="GO" id="GO:0005739">
    <property type="term" value="C:mitochondrion"/>
    <property type="evidence" value="ECO:0007669"/>
    <property type="project" value="TreeGrafter"/>
</dbReference>
<dbReference type="Pfam" id="PF03969">
    <property type="entry name" value="AFG1_ATPase"/>
    <property type="match status" value="1"/>
</dbReference>
<keyword evidence="5" id="KW-1185">Reference proteome</keyword>
<keyword evidence="2" id="KW-0547">Nucleotide-binding</keyword>
<gene>
    <name evidence="4" type="ORF">RB653_003803</name>
</gene>
<dbReference type="InterPro" id="IPR027417">
    <property type="entry name" value="P-loop_NTPase"/>
</dbReference>
<sequence>MITRNLNKLNKERNLTKFLISSKVSPPPPPIKWNDYNNKFSTTVTKINNSNNNNNNNLNFNYNNKINYCSKSFATSEYTFTSVGNAQLDSIIKSVENQPKDGPLFVYNEMVREGKIRVDSYQISTVKLLQNLYNQLKHKEFFKNQEFGGNQSNSGLISFSKFLSFLGNNNNENILNSSKSELLKDENLIKGIYLFGDVGCGKSFLMDLFYNTIDIEKKKRIHFHHFMLDVHKRIHKWRQMKKPDEDDPIPPLSRELVKESWLLCFDEFQVTDVSDAMILKRLFSHMFDLGAILVTTSNRAPIDLYKNGLNRQLFIPFIHFLESKCLVHNLNSGVDYRLTGTRTKKVFYYPSSDSKEVADFNQLFIQLSKGEPLLSKQLVLSTGRKVNCPRTVLDSIALFDFYELCDNALGADDYIELAKQFHTIFLENIPLMNESSKNQARRFIIFIDVLYEHKVKLICTAASSPGQLFMSEGANTNSADVRQLADDLKLTPEQLSRFTGEEERFMFSRAVSRLVEMQSDGYLLKSS</sequence>
<dbReference type="EMBL" id="JAVFKY010000001">
    <property type="protein sequence ID" value="KAK5582220.1"/>
    <property type="molecule type" value="Genomic_DNA"/>
</dbReference>
<dbReference type="GO" id="GO:0005524">
    <property type="term" value="F:ATP binding"/>
    <property type="evidence" value="ECO:0007669"/>
    <property type="project" value="UniProtKB-KW"/>
</dbReference>
<dbReference type="NCBIfam" id="NF040713">
    <property type="entry name" value="ZapE"/>
    <property type="match status" value="1"/>
</dbReference>
<name>A0AAN7U567_9MYCE</name>
<accession>A0AAN7U567</accession>